<dbReference type="InterPro" id="IPR045584">
    <property type="entry name" value="Pilin-like"/>
</dbReference>
<keyword evidence="1" id="KW-1133">Transmembrane helix</keyword>
<evidence type="ECO:0000256" key="1">
    <source>
        <dbReference type="SAM" id="Phobius"/>
    </source>
</evidence>
<comment type="caution">
    <text evidence="2">The sequence shown here is derived from an EMBL/GenBank/DDBJ whole genome shotgun (WGS) entry which is preliminary data.</text>
</comment>
<reference evidence="2 3" key="1">
    <citation type="submission" date="2024-02" db="EMBL/GenBank/DDBJ databases">
        <title>New especies of Spiribacter isolated from saline water.</title>
        <authorList>
            <person name="Leon M.J."/>
            <person name="De La Haba R."/>
            <person name="Sanchez-Porro C."/>
            <person name="Ventosa A."/>
        </authorList>
    </citation>
    <scope>NUCLEOTIDE SEQUENCE [LARGE SCALE GENOMIC DNA]</scope>
    <source>
        <strain evidence="3">ag22IC6-196</strain>
    </source>
</reference>
<evidence type="ECO:0000313" key="3">
    <source>
        <dbReference type="Proteomes" id="UP001556636"/>
    </source>
</evidence>
<dbReference type="EMBL" id="JBAKFG010000003">
    <property type="protein sequence ID" value="MEX0373319.1"/>
    <property type="molecule type" value="Genomic_DNA"/>
</dbReference>
<dbReference type="SUPFAM" id="SSF54523">
    <property type="entry name" value="Pili subunits"/>
    <property type="match status" value="1"/>
</dbReference>
<keyword evidence="1" id="KW-0472">Membrane</keyword>
<evidence type="ECO:0000313" key="2">
    <source>
        <dbReference type="EMBL" id="MEX0373319.1"/>
    </source>
</evidence>
<feature type="transmembrane region" description="Helical" evidence="1">
    <location>
        <begin position="12"/>
        <end position="33"/>
    </location>
</feature>
<keyword evidence="3" id="KW-1185">Reference proteome</keyword>
<protein>
    <submittedName>
        <fullName evidence="2">Prepilin-type N-terminal cleavage/methylation domain-containing protein</fullName>
    </submittedName>
</protein>
<dbReference type="PROSITE" id="PS00409">
    <property type="entry name" value="PROKAR_NTER_METHYL"/>
    <property type="match status" value="1"/>
</dbReference>
<gene>
    <name evidence="2" type="ORF">V6X51_07690</name>
</gene>
<proteinExistence type="predicted"/>
<dbReference type="RefSeq" id="WP_367951644.1">
    <property type="nucleotide sequence ID" value="NZ_JBAKFG010000003.1"/>
</dbReference>
<organism evidence="2 3">
    <name type="scientific">Spiribacter roseus</name>
    <dbReference type="NCBI Taxonomy" id="1855875"/>
    <lineage>
        <taxon>Bacteria</taxon>
        <taxon>Pseudomonadati</taxon>
        <taxon>Pseudomonadota</taxon>
        <taxon>Gammaproteobacteria</taxon>
        <taxon>Chromatiales</taxon>
        <taxon>Ectothiorhodospiraceae</taxon>
        <taxon>Spiribacter</taxon>
    </lineage>
</organism>
<dbReference type="InterPro" id="IPR012902">
    <property type="entry name" value="N_methyl_site"/>
</dbReference>
<name>A0ABV3RZ17_9GAMM</name>
<dbReference type="Proteomes" id="UP001556636">
    <property type="component" value="Unassembled WGS sequence"/>
</dbReference>
<dbReference type="Gene3D" id="3.30.700.10">
    <property type="entry name" value="Glycoprotein, Type 4 Pilin"/>
    <property type="match status" value="1"/>
</dbReference>
<accession>A0ABV3RZ17</accession>
<sequence length="181" mass="19145">MKLHCGSESSRGFTLVELVVVLAVLGILVAIAVPRVQGLSVDAEVTSTARALSSAVDSHVARSHTARTTGCGLVAYYYPPQDGRVCIEGEPGSAPVATSGIDGFGDRRSEKLWNLFLDIPIADSIGGLEETGWVASSATDCGSTSYTYCWDYSRPDGERLARIRYNNDGKAGVEVIDGSDV</sequence>
<keyword evidence="1" id="KW-0812">Transmembrane</keyword>
<dbReference type="Pfam" id="PF07963">
    <property type="entry name" value="N_methyl"/>
    <property type="match status" value="1"/>
</dbReference>
<dbReference type="NCBIfam" id="TIGR02532">
    <property type="entry name" value="IV_pilin_GFxxxE"/>
    <property type="match status" value="1"/>
</dbReference>